<dbReference type="STRING" id="1442368.A0A0D2GHC8"/>
<dbReference type="EMBL" id="KN846973">
    <property type="protein sequence ID" value="KIW77960.1"/>
    <property type="molecule type" value="Genomic_DNA"/>
</dbReference>
<name>A0A0D2GHC8_9EURO</name>
<evidence type="ECO:0000256" key="1">
    <source>
        <dbReference type="SAM" id="MobiDB-lite"/>
    </source>
</evidence>
<dbReference type="VEuPathDB" id="FungiDB:Z517_07793"/>
<feature type="region of interest" description="Disordered" evidence="1">
    <location>
        <begin position="659"/>
        <end position="685"/>
    </location>
</feature>
<proteinExistence type="predicted"/>
<organism evidence="3 4">
    <name type="scientific">Fonsecaea pedrosoi CBS 271.37</name>
    <dbReference type="NCBI Taxonomy" id="1442368"/>
    <lineage>
        <taxon>Eukaryota</taxon>
        <taxon>Fungi</taxon>
        <taxon>Dikarya</taxon>
        <taxon>Ascomycota</taxon>
        <taxon>Pezizomycotina</taxon>
        <taxon>Eurotiomycetes</taxon>
        <taxon>Chaetothyriomycetidae</taxon>
        <taxon>Chaetothyriales</taxon>
        <taxon>Herpotrichiellaceae</taxon>
        <taxon>Fonsecaea</taxon>
    </lineage>
</organism>
<dbReference type="RefSeq" id="XP_013281768.1">
    <property type="nucleotide sequence ID" value="XM_013426314.1"/>
</dbReference>
<dbReference type="PANTHER" id="PTHR33112">
    <property type="entry name" value="DOMAIN PROTEIN, PUTATIVE-RELATED"/>
    <property type="match status" value="1"/>
</dbReference>
<keyword evidence="4" id="KW-1185">Reference proteome</keyword>
<dbReference type="Proteomes" id="UP000053029">
    <property type="component" value="Unassembled WGS sequence"/>
</dbReference>
<protein>
    <submittedName>
        <fullName evidence="3">Unplaced genomic scaffold supercont1.5, whole genome shotgun sequence</fullName>
    </submittedName>
</protein>
<dbReference type="OrthoDB" id="405906at2759"/>
<dbReference type="Pfam" id="PF06985">
    <property type="entry name" value="HET"/>
    <property type="match status" value="1"/>
</dbReference>
<dbReference type="GeneID" id="25307283"/>
<dbReference type="AlphaFoldDB" id="A0A0D2GHC8"/>
<reference evidence="3 4" key="1">
    <citation type="submission" date="2015-01" db="EMBL/GenBank/DDBJ databases">
        <title>The Genome Sequence of Fonsecaea pedrosoi CBS 271.37.</title>
        <authorList>
            <consortium name="The Broad Institute Genomics Platform"/>
            <person name="Cuomo C."/>
            <person name="de Hoog S."/>
            <person name="Gorbushina A."/>
            <person name="Stielow B."/>
            <person name="Teixiera M."/>
            <person name="Abouelleil A."/>
            <person name="Chapman S.B."/>
            <person name="Priest M."/>
            <person name="Young S.K."/>
            <person name="Wortman J."/>
            <person name="Nusbaum C."/>
            <person name="Birren B."/>
        </authorList>
    </citation>
    <scope>NUCLEOTIDE SEQUENCE [LARGE SCALE GENOMIC DNA]</scope>
    <source>
        <strain evidence="3 4">CBS 271.37</strain>
    </source>
</reference>
<evidence type="ECO:0000313" key="3">
    <source>
        <dbReference type="EMBL" id="KIW77960.1"/>
    </source>
</evidence>
<dbReference type="PANTHER" id="PTHR33112:SF12">
    <property type="entry name" value="HETEROKARYON INCOMPATIBILITY DOMAIN-CONTAINING PROTEIN"/>
    <property type="match status" value="1"/>
</dbReference>
<dbReference type="InterPro" id="IPR010730">
    <property type="entry name" value="HET"/>
</dbReference>
<sequence>MDISQQENANGCLDQFCDSQFCQLLAGLQFKQNSDAFDVLGQALRQRFPHVVSFYELEIGLFQTIAAREHCPSCRFSLAILESCPRDRGPPDTIYFASFPRGHFRFNLAYHKPNGRTHYLMSKFGEQITFLTNHRIHVPEAGRLVDLKGVDYQRMKSWLALCEQFHDVCPYTATGKSPHRQNLLPHLRVVDVQEMCLTDIPWAEKYVALSYVWGGASPPRLLKDELDMWTVPNSMQTRAYTFPQTIRDSMEVVKRLGLRYFWFDSLCLLQDDLDDLRKNISNMDMIYERAYVTIVAANSPSADGGLPGVGRPRTPNQMVHYIKPDISLISVAPLDAHLKSAVWSTRGWTYELQEQHLSRRTMNFVNGQVYFRCRERIWSEELCRDAAPQTRNPLEWGTNYIALARQGMDEMEYLLEPYDFLFSALEEFQKRNITLDGDALNAMSGFLQRVADAGKTGMIEGLPVKLLPVAMIFRNRADNPALSSDVRRRSEFPSWSWAGWRAPSFWDFWKEIEITEGEDDILDWLSRANWITWSVSRPGSEPEVVHDPSTIRHQFDMNDEGNANAEGKLKTMEAHEEIHQRNRAFDHVPWATRDPLGIPSNIPYTLLTFQTVVIRMAIAAPAPDSGSYCELSILDSTGSICGEVIPDFLPKFEGTRSRAVTDAGADTTSDADIDEELHAGERTPSPFPKDSLFEFLVLAERHHKPNLNAAAPGDDDYDDAFVNLVENVSYWVIMVEYLPEKAVYERRGIGHVLKASVLDGKTFAPGPEWREIVLG</sequence>
<gene>
    <name evidence="3" type="ORF">Z517_07793</name>
</gene>
<accession>A0A0D2GHC8</accession>
<dbReference type="HOGENOM" id="CLU_003953_5_2_1"/>
<evidence type="ECO:0000259" key="2">
    <source>
        <dbReference type="Pfam" id="PF06985"/>
    </source>
</evidence>
<feature type="domain" description="Heterokaryon incompatibility" evidence="2">
    <location>
        <begin position="206"/>
        <end position="350"/>
    </location>
</feature>
<evidence type="ECO:0000313" key="4">
    <source>
        <dbReference type="Proteomes" id="UP000053029"/>
    </source>
</evidence>